<feature type="transmembrane region" description="Helical" evidence="1">
    <location>
        <begin position="147"/>
        <end position="169"/>
    </location>
</feature>
<dbReference type="GeneID" id="24565130"/>
<dbReference type="OrthoDB" id="366426at2759"/>
<evidence type="ECO:0000256" key="1">
    <source>
        <dbReference type="SAM" id="Phobius"/>
    </source>
</evidence>
<evidence type="ECO:0000313" key="4">
    <source>
        <dbReference type="Proteomes" id="UP000033188"/>
    </source>
</evidence>
<reference evidence="4" key="1">
    <citation type="journal article" date="2014" name="Nucleic Acids Res.">
        <title>The evolutionary dynamics of variant antigen genes in Babesia reveal a history of genomic innovation underlying host-parasite interaction.</title>
        <authorList>
            <person name="Jackson A.P."/>
            <person name="Otto T.D."/>
            <person name="Darby A."/>
            <person name="Ramaprasad A."/>
            <person name="Xia D."/>
            <person name="Echaide I.E."/>
            <person name="Farber M."/>
            <person name="Gahlot S."/>
            <person name="Gamble J."/>
            <person name="Gupta D."/>
            <person name="Gupta Y."/>
            <person name="Jackson L."/>
            <person name="Malandrin L."/>
            <person name="Malas T.B."/>
            <person name="Moussa E."/>
            <person name="Nair M."/>
            <person name="Reid A.J."/>
            <person name="Sanders M."/>
            <person name="Sharma J."/>
            <person name="Tracey A."/>
            <person name="Quail M.A."/>
            <person name="Weir W."/>
            <person name="Wastling J.M."/>
            <person name="Hall N."/>
            <person name="Willadsen P."/>
            <person name="Lingelbach K."/>
            <person name="Shiels B."/>
            <person name="Tait A."/>
            <person name="Berriman M."/>
            <person name="Allred D.R."/>
            <person name="Pain A."/>
        </authorList>
    </citation>
    <scope>NUCLEOTIDE SEQUENCE [LARGE SCALE GENOMIC DNA]</scope>
    <source>
        <strain evidence="4">Bond</strain>
    </source>
</reference>
<dbReference type="AlphaFoldDB" id="A0A061DC97"/>
<dbReference type="KEGG" id="bbig:BBBOND_0304920"/>
<dbReference type="Proteomes" id="UP000033188">
    <property type="component" value="Chromosome 3"/>
</dbReference>
<keyword evidence="2" id="KW-0732">Signal</keyword>
<keyword evidence="1" id="KW-1133">Transmembrane helix</keyword>
<dbReference type="RefSeq" id="XP_012768775.1">
    <property type="nucleotide sequence ID" value="XM_012913321.1"/>
</dbReference>
<feature type="chain" id="PRO_5001600793" evidence="2">
    <location>
        <begin position="30"/>
        <end position="288"/>
    </location>
</feature>
<protein>
    <submittedName>
        <fullName evidence="3">Uncharacterized protein</fullName>
    </submittedName>
</protein>
<evidence type="ECO:0000313" key="3">
    <source>
        <dbReference type="EMBL" id="CDR96589.1"/>
    </source>
</evidence>
<dbReference type="EMBL" id="LK391709">
    <property type="protein sequence ID" value="CDR96589.1"/>
    <property type="molecule type" value="Genomic_DNA"/>
</dbReference>
<feature type="transmembrane region" description="Helical" evidence="1">
    <location>
        <begin position="220"/>
        <end position="241"/>
    </location>
</feature>
<name>A0A061DC97_BABBI</name>
<accession>A0A061DC97</accession>
<feature type="signal peptide" evidence="2">
    <location>
        <begin position="1"/>
        <end position="29"/>
    </location>
</feature>
<keyword evidence="4" id="KW-1185">Reference proteome</keyword>
<feature type="transmembrane region" description="Helical" evidence="1">
    <location>
        <begin position="108"/>
        <end position="127"/>
    </location>
</feature>
<dbReference type="STRING" id="5866.A0A061DC97"/>
<proteinExistence type="predicted"/>
<sequence>MARGVRGICIIALWTLAFHLGAIWPPVASLPERHYVNIGAEHPSAAITVDGLGEPGDYHGAERPRPPGKMMLQNQTKMRNNLERENLTGMKVIEGFCIDGMHCWPMKVFAVTMLVLHLICCFAALYVSANLYSSGLSSSTFYRNGGAMMIIMAAAGACLGVALSLFLGFCMMNTLAFAGPMMSLFVAAVLMGKRGVLLGSFGGMCAGLPIGSMMQSHEVGISLGAIIGILVGGIVGICPFFRNLDMNQRYINKETEYQSFRMPELGSFSSDGYHGHHNVMHIHAAEYR</sequence>
<dbReference type="OMA" id="DGMHCWP"/>
<keyword evidence="1" id="KW-0812">Transmembrane</keyword>
<keyword evidence="1" id="KW-0472">Membrane</keyword>
<evidence type="ECO:0000256" key="2">
    <source>
        <dbReference type="SAM" id="SignalP"/>
    </source>
</evidence>
<dbReference type="VEuPathDB" id="PiroplasmaDB:BBBOND_0304920"/>
<organism evidence="3 4">
    <name type="scientific">Babesia bigemina</name>
    <dbReference type="NCBI Taxonomy" id="5866"/>
    <lineage>
        <taxon>Eukaryota</taxon>
        <taxon>Sar</taxon>
        <taxon>Alveolata</taxon>
        <taxon>Apicomplexa</taxon>
        <taxon>Aconoidasida</taxon>
        <taxon>Piroplasmida</taxon>
        <taxon>Babesiidae</taxon>
        <taxon>Babesia</taxon>
    </lineage>
</organism>
<gene>
    <name evidence="3" type="ORF">BBBOND_0304920</name>
</gene>